<proteinExistence type="inferred from homology"/>
<evidence type="ECO:0000313" key="9">
    <source>
        <dbReference type="EMBL" id="GAO97483.1"/>
    </source>
</evidence>
<dbReference type="InterPro" id="IPR051205">
    <property type="entry name" value="UbiH/COQ6_monooxygenase"/>
</dbReference>
<protein>
    <submittedName>
        <fullName evidence="9">2-octaprenyl-6-methoxyphenol hydroxylase</fullName>
    </submittedName>
</protein>
<dbReference type="UniPathway" id="UPA00232"/>
<dbReference type="InterPro" id="IPR010971">
    <property type="entry name" value="UbiH/COQ6"/>
</dbReference>
<dbReference type="PROSITE" id="PS01304">
    <property type="entry name" value="UBIH"/>
    <property type="match status" value="1"/>
</dbReference>
<evidence type="ECO:0000313" key="10">
    <source>
        <dbReference type="Proteomes" id="UP000036771"/>
    </source>
</evidence>
<comment type="cofactor">
    <cofactor evidence="1">
        <name>FAD</name>
        <dbReference type="ChEBI" id="CHEBI:57692"/>
    </cofactor>
</comment>
<dbReference type="NCBIfam" id="TIGR01988">
    <property type="entry name" value="Ubi-OHases"/>
    <property type="match status" value="1"/>
</dbReference>
<evidence type="ECO:0000256" key="3">
    <source>
        <dbReference type="ARBA" id="ARBA00005349"/>
    </source>
</evidence>
<dbReference type="GO" id="GO:0006744">
    <property type="term" value="P:ubiquinone biosynthetic process"/>
    <property type="evidence" value="ECO:0007669"/>
    <property type="project" value="UniProtKB-UniPathway"/>
</dbReference>
<dbReference type="Gene3D" id="3.50.50.60">
    <property type="entry name" value="FAD/NAD(P)-binding domain"/>
    <property type="match status" value="2"/>
</dbReference>
<dbReference type="SUPFAM" id="SSF51905">
    <property type="entry name" value="FAD/NAD(P)-binding domain"/>
    <property type="match status" value="1"/>
</dbReference>
<evidence type="ECO:0000256" key="5">
    <source>
        <dbReference type="ARBA" id="ARBA00022827"/>
    </source>
</evidence>
<dbReference type="GO" id="GO:0004497">
    <property type="term" value="F:monooxygenase activity"/>
    <property type="evidence" value="ECO:0007669"/>
    <property type="project" value="UniProtKB-KW"/>
</dbReference>
<dbReference type="PANTHER" id="PTHR43876:SF7">
    <property type="entry name" value="UBIQUINONE BIOSYNTHESIS MONOOXYGENASE COQ6, MITOCHONDRIAL"/>
    <property type="match status" value="1"/>
</dbReference>
<feature type="domain" description="FAD-binding" evidence="8">
    <location>
        <begin position="8"/>
        <end position="340"/>
    </location>
</feature>
<accession>A0A0K8MBD1</accession>
<keyword evidence="7" id="KW-0503">Monooxygenase</keyword>
<dbReference type="GO" id="GO:0071949">
    <property type="term" value="F:FAD binding"/>
    <property type="evidence" value="ECO:0007669"/>
    <property type="project" value="InterPro"/>
</dbReference>
<dbReference type="OrthoDB" id="9796623at2"/>
<dbReference type="PANTHER" id="PTHR43876">
    <property type="entry name" value="UBIQUINONE BIOSYNTHESIS MONOOXYGENASE COQ6, MITOCHONDRIAL"/>
    <property type="match status" value="1"/>
</dbReference>
<keyword evidence="10" id="KW-1185">Reference proteome</keyword>
<comment type="caution">
    <text evidence="9">The sequence shown here is derived from an EMBL/GenBank/DDBJ whole genome shotgun (WGS) entry which is preliminary data.</text>
</comment>
<dbReference type="GO" id="GO:0016705">
    <property type="term" value="F:oxidoreductase activity, acting on paired donors, with incorporation or reduction of molecular oxygen"/>
    <property type="evidence" value="ECO:0007669"/>
    <property type="project" value="InterPro"/>
</dbReference>
<keyword evidence="4" id="KW-0285">Flavoprotein</keyword>
<dbReference type="EMBL" id="BBVC01000006">
    <property type="protein sequence ID" value="GAO97483.1"/>
    <property type="molecule type" value="Genomic_DNA"/>
</dbReference>
<dbReference type="InterPro" id="IPR018168">
    <property type="entry name" value="Ubi_Hdrlase_CS"/>
</dbReference>
<keyword evidence="6" id="KW-0560">Oxidoreductase</keyword>
<name>A0A0K8MBD1_9PROT</name>
<dbReference type="InterPro" id="IPR002938">
    <property type="entry name" value="FAD-bd"/>
</dbReference>
<evidence type="ECO:0000256" key="2">
    <source>
        <dbReference type="ARBA" id="ARBA00004749"/>
    </source>
</evidence>
<dbReference type="InterPro" id="IPR036188">
    <property type="entry name" value="FAD/NAD-bd_sf"/>
</dbReference>
<comment type="similarity">
    <text evidence="3">Belongs to the UbiH/COQ6 family.</text>
</comment>
<evidence type="ECO:0000259" key="8">
    <source>
        <dbReference type="Pfam" id="PF01494"/>
    </source>
</evidence>
<sequence length="394" mass="44009">MTQKPLQCDVLIVGGGPVGGVLAGLLTTLPLRVVVVDFLAPEKALDKNQDGRTTAVSWGSSLIMEKTGLWAQLLPHTTPIEEIRVSQALTSGFLHFNQEDADGHPMGFILDNWRLRQALYTMMEERENITLIAPASVKSLECDASQGQAELTNGQLIQFRLIVGADGRLSQIRESMGIKAYTARYDQTAIVTSVQHEQPHHCRAFEHFLPTGPLAFLPVKTHQSSVVWSLQNKWISAMESLSQEEFAQELERRFPYLGKIELISKRWHYPLVMTLPRRMTTERCVLMGDAAHAIHPIAGQGANLGFRDAEILSGLVQNSARLGLDIGEETLLKRYQRQRVRDIVSMTCMTDSLVRLFSRSSQSLAFVRGQGMSWMNAIAPLRRRLTRHAMGLGL</sequence>
<dbReference type="Pfam" id="PF01494">
    <property type="entry name" value="FAD_binding_3"/>
    <property type="match status" value="1"/>
</dbReference>
<gene>
    <name evidence="9" type="primary">ubiH</name>
    <name evidence="9" type="ORF">Cva_00115</name>
</gene>
<evidence type="ECO:0000256" key="1">
    <source>
        <dbReference type="ARBA" id="ARBA00001974"/>
    </source>
</evidence>
<dbReference type="AlphaFoldDB" id="A0A0K8MBD1"/>
<reference evidence="9 10" key="1">
    <citation type="submission" date="2015-03" db="EMBL/GenBank/DDBJ databases">
        <title>Caedibacter varicaedens, whole genome shotgun sequence.</title>
        <authorList>
            <person name="Suzuki H."/>
            <person name="Dapper A.L."/>
            <person name="Gibson A.K."/>
            <person name="Jackson C."/>
            <person name="Lee H."/>
            <person name="Pejaver V.R."/>
            <person name="Doak T."/>
            <person name="Lynch M."/>
        </authorList>
    </citation>
    <scope>NUCLEOTIDE SEQUENCE [LARGE SCALE GENOMIC DNA]</scope>
</reference>
<dbReference type="STRING" id="1629334.Cva_00115"/>
<dbReference type="PRINTS" id="PR00420">
    <property type="entry name" value="RNGMNOXGNASE"/>
</dbReference>
<keyword evidence="5" id="KW-0274">FAD</keyword>
<dbReference type="Proteomes" id="UP000036771">
    <property type="component" value="Unassembled WGS sequence"/>
</dbReference>
<evidence type="ECO:0000256" key="6">
    <source>
        <dbReference type="ARBA" id="ARBA00023002"/>
    </source>
</evidence>
<comment type="pathway">
    <text evidence="2">Cofactor biosynthesis; ubiquinone biosynthesis.</text>
</comment>
<evidence type="ECO:0000256" key="4">
    <source>
        <dbReference type="ARBA" id="ARBA00022630"/>
    </source>
</evidence>
<organism evidence="9 10">
    <name type="scientific">Caedimonas varicaedens</name>
    <dbReference type="NCBI Taxonomy" id="1629334"/>
    <lineage>
        <taxon>Bacteria</taxon>
        <taxon>Pseudomonadati</taxon>
        <taxon>Pseudomonadota</taxon>
        <taxon>Alphaproteobacteria</taxon>
        <taxon>Holosporales</taxon>
        <taxon>Caedimonadaceae</taxon>
        <taxon>Caedimonas</taxon>
    </lineage>
</organism>
<evidence type="ECO:0000256" key="7">
    <source>
        <dbReference type="ARBA" id="ARBA00023033"/>
    </source>
</evidence>